<evidence type="ECO:0000313" key="2">
    <source>
        <dbReference type="EMBL" id="SDD84293.1"/>
    </source>
</evidence>
<evidence type="ECO:0000256" key="1">
    <source>
        <dbReference type="SAM" id="MobiDB-lite"/>
    </source>
</evidence>
<dbReference type="AntiFam" id="ANF00057">
    <property type="entry name" value="Translation of E. coli type CRISPR repeat"/>
</dbReference>
<feature type="compositionally biased region" description="Basic and acidic residues" evidence="1">
    <location>
        <begin position="48"/>
        <end position="63"/>
    </location>
</feature>
<dbReference type="EMBL" id="FMZE01000013">
    <property type="protein sequence ID" value="SDD84293.1"/>
    <property type="molecule type" value="Genomic_DNA"/>
</dbReference>
<evidence type="ECO:0000313" key="3">
    <source>
        <dbReference type="Proteomes" id="UP000199494"/>
    </source>
</evidence>
<gene>
    <name evidence="2" type="ORF">SAMN05421630_11380</name>
</gene>
<protein>
    <submittedName>
        <fullName evidence="2">Uncharacterized protein</fullName>
    </submittedName>
</protein>
<proteinExistence type="predicted"/>
<feature type="region of interest" description="Disordered" evidence="1">
    <location>
        <begin position="7"/>
        <end position="64"/>
    </location>
</feature>
<reference evidence="2 3" key="1">
    <citation type="submission" date="2016-10" db="EMBL/GenBank/DDBJ databases">
        <authorList>
            <person name="de Groot N.N."/>
        </authorList>
    </citation>
    <scope>NUCLEOTIDE SEQUENCE [LARGE SCALE GENOMIC DNA]</scope>
    <source>
        <strain evidence="2 3">CGMCC 4.5506</strain>
    </source>
</reference>
<name>A0A1G6Y2X3_9PSEU</name>
<dbReference type="AlphaFoldDB" id="A0A1G6Y2X3"/>
<accession>A0A1G6Y2X3</accession>
<keyword evidence="3" id="KW-1185">Reference proteome</keyword>
<dbReference type="STRING" id="530584.SAMN05421630_11380"/>
<feature type="region of interest" description="Disordered" evidence="1">
    <location>
        <begin position="123"/>
        <end position="144"/>
    </location>
</feature>
<sequence length="271" mass="29629">MHALLLENTCETGTDPGRNVNTTPRPVRRPRTSCRVGDELPSLGGRPTRGDRARCELPFRRPEGGTARTRLTTRRARAKLFRSRLDILAGQEVSSPHARGWSLVLKLVPELAPVFPARAGVVPPDPTQTVGRNRLPRTRGGGPSWRECRTWRPWSSPHARGWSLHPEGEVMSRHVFPARAGVVLTERTSLVNRACLPRTRGGGFPAAAAPSMQVPCASRADRDRSTLGELGMSHARSLKPHGPRFGIDQIPDATRSGDFDLPPGQVVLGLN</sequence>
<organism evidence="2 3">
    <name type="scientific">Prauserella marina</name>
    <dbReference type="NCBI Taxonomy" id="530584"/>
    <lineage>
        <taxon>Bacteria</taxon>
        <taxon>Bacillati</taxon>
        <taxon>Actinomycetota</taxon>
        <taxon>Actinomycetes</taxon>
        <taxon>Pseudonocardiales</taxon>
        <taxon>Pseudonocardiaceae</taxon>
        <taxon>Prauserella</taxon>
    </lineage>
</organism>
<dbReference type="Proteomes" id="UP000199494">
    <property type="component" value="Unassembled WGS sequence"/>
</dbReference>